<organism evidence="1 2">
    <name type="scientific">Hypoxylon rubiginosum</name>
    <dbReference type="NCBI Taxonomy" id="110542"/>
    <lineage>
        <taxon>Eukaryota</taxon>
        <taxon>Fungi</taxon>
        <taxon>Dikarya</taxon>
        <taxon>Ascomycota</taxon>
        <taxon>Pezizomycotina</taxon>
        <taxon>Sordariomycetes</taxon>
        <taxon>Xylariomycetidae</taxon>
        <taxon>Xylariales</taxon>
        <taxon>Hypoxylaceae</taxon>
        <taxon>Hypoxylon</taxon>
    </lineage>
</organism>
<evidence type="ECO:0000313" key="2">
    <source>
        <dbReference type="Proteomes" id="UP001497700"/>
    </source>
</evidence>
<gene>
    <name evidence="1" type="ORF">F4820DRAFT_278234</name>
</gene>
<evidence type="ECO:0000313" key="1">
    <source>
        <dbReference type="EMBL" id="KAI4865748.1"/>
    </source>
</evidence>
<accession>A0ACB9Z275</accession>
<proteinExistence type="predicted"/>
<protein>
    <submittedName>
        <fullName evidence="1">Uncharacterized protein</fullName>
    </submittedName>
</protein>
<dbReference type="Proteomes" id="UP001497700">
    <property type="component" value="Unassembled WGS sequence"/>
</dbReference>
<dbReference type="EMBL" id="MU393467">
    <property type="protein sequence ID" value="KAI4865748.1"/>
    <property type="molecule type" value="Genomic_DNA"/>
</dbReference>
<keyword evidence="2" id="KW-1185">Reference proteome</keyword>
<name>A0ACB9Z275_9PEZI</name>
<comment type="caution">
    <text evidence="1">The sequence shown here is derived from an EMBL/GenBank/DDBJ whole genome shotgun (WGS) entry which is preliminary data.</text>
</comment>
<sequence>MAATNPNLDFICANWSQDNSKCTRAGKLACKECLLVLYCSSDCQKAHWKAHKSDCRDNPLLKVKWRPQWETESRVPAFMGGPRLQAFNHQRKYPWGNVPAFDLVNLSSNEGVLYTKGLDLLFAASGDIRNVIKTVISIPDAFRNPLKIYMNDRDGDIVGRNVIMLLLVLTEDDAVVATENIIHLWYSAFIPQSLQDVLKGKIYELVQGICSKIEGKSSDAILAKTWTFGSRSLRLVLTKEQWFNILSSLEPPPDLTVERAREIRRNITLADQRLDFRERKYFAQSPGHRASAQKFREDGVLLPFGTSRASFTIPNPTLFRNTDSWPMKDDADPLHGWQMSEILGVSSGTATNDIYGKLIVLLKDLLTRFHRRLDTLNISFHLLNVNAEDLYDYVKPAAFDRIEVSNISDAGYLGMPRTIGYIGRLLKHPNENPNATLVALFLNAVDEIYDDGEKRKAMESEMKQVWSYMPPQRPTGSYDANLIVSDIATQQVRDVDKYFDRYMKLQNFAMLTELSGMEFKRQHTIIDPWPLRLKKKPHQRGAREEFLMLLSSGHSGCERYMEWRYKR</sequence>
<reference evidence="1 2" key="1">
    <citation type="journal article" date="2022" name="New Phytol.">
        <title>Ecological generalism drives hyperdiversity of secondary metabolite gene clusters in xylarialean endophytes.</title>
        <authorList>
            <person name="Franco M.E.E."/>
            <person name="Wisecaver J.H."/>
            <person name="Arnold A.E."/>
            <person name="Ju Y.M."/>
            <person name="Slot J.C."/>
            <person name="Ahrendt S."/>
            <person name="Moore L.P."/>
            <person name="Eastman K.E."/>
            <person name="Scott K."/>
            <person name="Konkel Z."/>
            <person name="Mondo S.J."/>
            <person name="Kuo A."/>
            <person name="Hayes R.D."/>
            <person name="Haridas S."/>
            <person name="Andreopoulos B."/>
            <person name="Riley R."/>
            <person name="LaButti K."/>
            <person name="Pangilinan J."/>
            <person name="Lipzen A."/>
            <person name="Amirebrahimi M."/>
            <person name="Yan J."/>
            <person name="Adam C."/>
            <person name="Keymanesh K."/>
            <person name="Ng V."/>
            <person name="Louie K."/>
            <person name="Northen T."/>
            <person name="Drula E."/>
            <person name="Henrissat B."/>
            <person name="Hsieh H.M."/>
            <person name="Youens-Clark K."/>
            <person name="Lutzoni F."/>
            <person name="Miadlikowska J."/>
            <person name="Eastwood D.C."/>
            <person name="Hamelin R.C."/>
            <person name="Grigoriev I.V."/>
            <person name="U'Ren J.M."/>
        </authorList>
    </citation>
    <scope>NUCLEOTIDE SEQUENCE [LARGE SCALE GENOMIC DNA]</scope>
    <source>
        <strain evidence="1 2">CBS 119005</strain>
    </source>
</reference>